<keyword evidence="3" id="KW-1185">Reference proteome</keyword>
<feature type="domain" description="C-type lectin" evidence="1">
    <location>
        <begin position="49"/>
        <end position="180"/>
    </location>
</feature>
<dbReference type="PROSITE" id="PS50041">
    <property type="entry name" value="C_TYPE_LECTIN_2"/>
    <property type="match status" value="1"/>
</dbReference>
<dbReference type="STRING" id="94237.ENSMMOP00000026194"/>
<dbReference type="InterPro" id="IPR016187">
    <property type="entry name" value="CTDL_fold"/>
</dbReference>
<organism evidence="2 3">
    <name type="scientific">Mola mola</name>
    <name type="common">Ocean sunfish</name>
    <name type="synonym">Tetraodon mola</name>
    <dbReference type="NCBI Taxonomy" id="94237"/>
    <lineage>
        <taxon>Eukaryota</taxon>
        <taxon>Metazoa</taxon>
        <taxon>Chordata</taxon>
        <taxon>Craniata</taxon>
        <taxon>Vertebrata</taxon>
        <taxon>Euteleostomi</taxon>
        <taxon>Actinopterygii</taxon>
        <taxon>Neopterygii</taxon>
        <taxon>Teleostei</taxon>
        <taxon>Neoteleostei</taxon>
        <taxon>Acanthomorphata</taxon>
        <taxon>Eupercaria</taxon>
        <taxon>Tetraodontiformes</taxon>
        <taxon>Molidae</taxon>
        <taxon>Mola</taxon>
    </lineage>
</organism>
<dbReference type="Gene3D" id="3.10.100.10">
    <property type="entry name" value="Mannose-Binding Protein A, subunit A"/>
    <property type="match status" value="1"/>
</dbReference>
<evidence type="ECO:0000313" key="2">
    <source>
        <dbReference type="Ensembl" id="ENSMMOP00000026194.1"/>
    </source>
</evidence>
<dbReference type="Proteomes" id="UP000261620">
    <property type="component" value="Unplaced"/>
</dbReference>
<evidence type="ECO:0000313" key="3">
    <source>
        <dbReference type="Proteomes" id="UP000261620"/>
    </source>
</evidence>
<accession>A0A3Q3XID6</accession>
<dbReference type="Pfam" id="PF00059">
    <property type="entry name" value="Lectin_C"/>
    <property type="match status" value="1"/>
</dbReference>
<dbReference type="InterPro" id="IPR001304">
    <property type="entry name" value="C-type_lectin-like"/>
</dbReference>
<dbReference type="CDD" id="cd00037">
    <property type="entry name" value="CLECT"/>
    <property type="match status" value="1"/>
</dbReference>
<evidence type="ECO:0000259" key="1">
    <source>
        <dbReference type="PROSITE" id="PS50041"/>
    </source>
</evidence>
<protein>
    <recommendedName>
        <fullName evidence="1">C-type lectin domain-containing protein</fullName>
    </recommendedName>
</protein>
<reference evidence="2" key="1">
    <citation type="submission" date="2025-08" db="UniProtKB">
        <authorList>
            <consortium name="Ensembl"/>
        </authorList>
    </citation>
    <scope>IDENTIFICATION</scope>
</reference>
<dbReference type="SMART" id="SM00034">
    <property type="entry name" value="CLECT"/>
    <property type="match status" value="1"/>
</dbReference>
<name>A0A3Q3XID6_MOLML</name>
<dbReference type="InterPro" id="IPR050111">
    <property type="entry name" value="C-type_lectin/snaclec_domain"/>
</dbReference>
<dbReference type="Ensembl" id="ENSMMOT00000026637.1">
    <property type="protein sequence ID" value="ENSMMOP00000026194.1"/>
    <property type="gene ID" value="ENSMMOG00000019865.1"/>
</dbReference>
<dbReference type="PANTHER" id="PTHR22803">
    <property type="entry name" value="MANNOSE, PHOSPHOLIPASE, LECTIN RECEPTOR RELATED"/>
    <property type="match status" value="1"/>
</dbReference>
<dbReference type="SUPFAM" id="SSF56436">
    <property type="entry name" value="C-type lectin-like"/>
    <property type="match status" value="1"/>
</dbReference>
<dbReference type="AlphaFoldDB" id="A0A3Q3XID6"/>
<sequence length="184" mass="20646">MHKSSKSGCKYHRTSGALKMFRCKGKKHYCILSAGRAPLKGCVIVFDLLERHCNLLSTAFIRSKQWVKTSSHFVQRRSTLDENFAGGHLASITSSQIHRGVMDLIQKHNGGYTSTWVGGLRYLETGRFMWLDGARWSYADWASGEPNNSSSREDCLELMADGNGQFNDLGCQVPLAYICSYPNQ</sequence>
<proteinExistence type="predicted"/>
<dbReference type="InterPro" id="IPR016186">
    <property type="entry name" value="C-type_lectin-like/link_sf"/>
</dbReference>
<reference evidence="2" key="2">
    <citation type="submission" date="2025-09" db="UniProtKB">
        <authorList>
            <consortium name="Ensembl"/>
        </authorList>
    </citation>
    <scope>IDENTIFICATION</scope>
</reference>